<dbReference type="InterPro" id="IPR036728">
    <property type="entry name" value="PBP_GOBP_sf"/>
</dbReference>
<dbReference type="Gene3D" id="1.10.238.20">
    <property type="entry name" value="Pheromone/general odorant binding protein domain"/>
    <property type="match status" value="1"/>
</dbReference>
<dbReference type="Pfam" id="PF01395">
    <property type="entry name" value="PBP_GOBP"/>
    <property type="match status" value="1"/>
</dbReference>
<feature type="disulfide bond" evidence="3">
    <location>
        <begin position="41"/>
        <end position="76"/>
    </location>
</feature>
<keyword evidence="4" id="KW-0732">Signal</keyword>
<evidence type="ECO:0000256" key="1">
    <source>
        <dbReference type="ARBA" id="ARBA00008098"/>
    </source>
</evidence>
<dbReference type="PRINTS" id="PR00484">
    <property type="entry name" value="PBPGOBP"/>
</dbReference>
<name>A0A2Z4EDS6_9NEOP</name>
<organism evidence="5">
    <name type="scientific">Conopomorpha sinensis</name>
    <name type="common">litch fruit borer</name>
    <dbReference type="NCBI Taxonomy" id="940481"/>
    <lineage>
        <taxon>Eukaryota</taxon>
        <taxon>Metazoa</taxon>
        <taxon>Ecdysozoa</taxon>
        <taxon>Arthropoda</taxon>
        <taxon>Hexapoda</taxon>
        <taxon>Insecta</taxon>
        <taxon>Pterygota</taxon>
        <taxon>Neoptera</taxon>
        <taxon>Endopterygota</taxon>
        <taxon>Lepidoptera</taxon>
        <taxon>Glossata</taxon>
        <taxon>Ditrysia</taxon>
        <taxon>Tineoidea</taxon>
        <taxon>Gracillariidae</taxon>
        <taxon>Conopomorpha</taxon>
    </lineage>
</organism>
<protein>
    <submittedName>
        <fullName evidence="5">Pheromone binding protein 2</fullName>
    </submittedName>
</protein>
<dbReference type="SUPFAM" id="SSF47565">
    <property type="entry name" value="Insect pheromone/odorant-binding proteins"/>
    <property type="match status" value="1"/>
</dbReference>
<feature type="chain" id="PRO_5016458045" evidence="4">
    <location>
        <begin position="23"/>
        <end position="164"/>
    </location>
</feature>
<dbReference type="CDD" id="cd23992">
    <property type="entry name" value="PBP_GOBP"/>
    <property type="match status" value="1"/>
</dbReference>
<evidence type="ECO:0000256" key="4">
    <source>
        <dbReference type="SAM" id="SignalP"/>
    </source>
</evidence>
<evidence type="ECO:0000256" key="3">
    <source>
        <dbReference type="PIRSR" id="PIRSR015604-1"/>
    </source>
</evidence>
<evidence type="ECO:0000256" key="2">
    <source>
        <dbReference type="ARBA" id="ARBA00022448"/>
    </source>
</evidence>
<keyword evidence="2" id="KW-0813">Transport</keyword>
<feature type="signal peptide" evidence="4">
    <location>
        <begin position="1"/>
        <end position="22"/>
    </location>
</feature>
<dbReference type="SMART" id="SM00708">
    <property type="entry name" value="PhBP"/>
    <property type="match status" value="1"/>
</dbReference>
<feature type="disulfide bond" evidence="3">
    <location>
        <begin position="119"/>
        <end position="139"/>
    </location>
</feature>
<reference evidence="5" key="1">
    <citation type="submission" date="2017-05" db="EMBL/GenBank/DDBJ databases">
        <title>Molecular cloning and expression of pheromone binding proteins from Conopomorpha sinensis.</title>
        <authorList>
            <person name="Li P."/>
            <person name="Liu Y."/>
            <person name="Wang S."/>
            <person name="Sun H."/>
        </authorList>
    </citation>
    <scope>NUCLEOTIDE SEQUENCE</scope>
</reference>
<dbReference type="AlphaFoldDB" id="A0A2Z4EDS6"/>
<dbReference type="PIRSF" id="PIRSF015604">
    <property type="entry name" value="Odorant/phero_bd"/>
    <property type="match status" value="1"/>
</dbReference>
<comment type="similarity">
    <text evidence="1">Belongs to the PBP/GOBP family.</text>
</comment>
<dbReference type="GO" id="GO:0005549">
    <property type="term" value="F:odorant binding"/>
    <property type="evidence" value="ECO:0007669"/>
    <property type="project" value="InterPro"/>
</dbReference>
<dbReference type="InterPro" id="IPR006170">
    <property type="entry name" value="PBP/GOBP"/>
</dbReference>
<evidence type="ECO:0000313" key="5">
    <source>
        <dbReference type="EMBL" id="AWV50437.1"/>
    </source>
</evidence>
<keyword evidence="3" id="KW-1015">Disulfide bond</keyword>
<accession>A0A2Z4EDS6</accession>
<proteinExistence type="evidence at transcript level"/>
<dbReference type="InterPro" id="IPR006072">
    <property type="entry name" value="Odorant/phero-bd_Lep"/>
</dbReference>
<dbReference type="EMBL" id="MF093146">
    <property type="protein sequence ID" value="AWV50437.1"/>
    <property type="molecule type" value="mRNA"/>
</dbReference>
<feature type="disulfide bond" evidence="3">
    <location>
        <begin position="72"/>
        <end position="130"/>
    </location>
</feature>
<sequence>MTKMSGKLFVCLMVTLIGKTMGSSQAMKDITTGFTKGLDECKTELGLTEVVMKDLYNYWKEDYELLNRDVGCAIKCLSGKLNLLDPSGRLHHGNAADFAKAHGADDDVATKVVQIIHACEKPHDAIEDECTRVLEIAKCFRTEVHTLKWAPDMTVIIEEVLTEI</sequence>
<gene>
    <name evidence="5" type="primary">PBP2</name>
</gene>